<dbReference type="Proteomes" id="UP000268162">
    <property type="component" value="Unassembled WGS sequence"/>
</dbReference>
<keyword evidence="11" id="KW-0175">Coiled coil</keyword>
<dbReference type="InterPro" id="IPR027267">
    <property type="entry name" value="AH/BAR_dom_sf"/>
</dbReference>
<feature type="non-terminal residue" evidence="13">
    <location>
        <position position="1"/>
    </location>
</feature>
<dbReference type="SMART" id="SM00312">
    <property type="entry name" value="PX"/>
    <property type="match status" value="1"/>
</dbReference>
<dbReference type="FunFam" id="1.20.1270.60:FF:000022">
    <property type="entry name" value="Sorting nexin 3 protein"/>
    <property type="match status" value="1"/>
</dbReference>
<dbReference type="InterPro" id="IPR001683">
    <property type="entry name" value="PX_dom"/>
</dbReference>
<name>A0A4Q0A1V7_9FUNG</name>
<dbReference type="GO" id="GO:0045053">
    <property type="term" value="P:protein retention in Golgi apparatus"/>
    <property type="evidence" value="ECO:0007669"/>
    <property type="project" value="TreeGrafter"/>
</dbReference>
<keyword evidence="8" id="KW-0653">Protein transport</keyword>
<feature type="coiled-coil region" evidence="11">
    <location>
        <begin position="151"/>
        <end position="178"/>
    </location>
</feature>
<sequence length="359" mass="41996">FEITVSDPHKIGDAMSAHVVYKVHTKTSQPGFDSEEYSVRRRYRDFEWLFNQLASTHPGVVIPPMPEKQSLGRFQDDFVESRRFALEKYLRKISVHSLLQADDDFKIFLTSENFTIETRVRRPETSRGFFGVFGEVMSGSFSKYSETDEWFENRKDQLDALESQLRSLLKAIDTTIKQRKELAVAHGEFGQALRALGEAEASPQLARSFEIFSELQDHLRQLQERQASFDVKTFESTTDEYIRTIGSIKLTLTARVKAYQVWQADAAELHRKTSSYDRLRNQTRFRTDRTSQLQAEIGQLEIQTENHRHEFEDISTLIRAELERFDREKVLDFKESAEQFLSSMVDHQQKVIRLWEAYL</sequence>
<keyword evidence="14" id="KW-1185">Reference proteome</keyword>
<dbReference type="STRING" id="215637.A0A4Q0A1V7"/>
<dbReference type="GO" id="GO:0042147">
    <property type="term" value="P:retrograde transport, endosome to Golgi"/>
    <property type="evidence" value="ECO:0007669"/>
    <property type="project" value="TreeGrafter"/>
</dbReference>
<evidence type="ECO:0000256" key="8">
    <source>
        <dbReference type="ARBA" id="ARBA00022927"/>
    </source>
</evidence>
<comment type="similarity">
    <text evidence="4">Belongs to the sorting nexin family.</text>
</comment>
<dbReference type="FunFam" id="3.30.1520.10:FF:000013">
    <property type="entry name" value="Putative Sorting nexin 3"/>
    <property type="match status" value="1"/>
</dbReference>
<evidence type="ECO:0000256" key="11">
    <source>
        <dbReference type="SAM" id="Coils"/>
    </source>
</evidence>
<dbReference type="GO" id="GO:0005829">
    <property type="term" value="C:cytosol"/>
    <property type="evidence" value="ECO:0007669"/>
    <property type="project" value="GOC"/>
</dbReference>
<gene>
    <name evidence="13" type="ORF">BJ085DRAFT_1093</name>
</gene>
<dbReference type="InterPro" id="IPR036871">
    <property type="entry name" value="PX_dom_sf"/>
</dbReference>
<comment type="subcellular location">
    <subcellularLocation>
        <location evidence="2">Cytoplasm</location>
    </subcellularLocation>
    <subcellularLocation>
        <location evidence="3">Golgi apparatus</location>
    </subcellularLocation>
    <subcellularLocation>
        <location evidence="1">Membrane</location>
        <topology evidence="1">Peripheral membrane protein</topology>
        <orientation evidence="1">Cytoplasmic side</orientation>
    </subcellularLocation>
</comment>
<keyword evidence="10" id="KW-0472">Membrane</keyword>
<dbReference type="InterPro" id="IPR015404">
    <property type="entry name" value="Vps5_C"/>
</dbReference>
<accession>A0A4Q0A1V7</accession>
<keyword evidence="9" id="KW-0333">Golgi apparatus</keyword>
<evidence type="ECO:0000256" key="9">
    <source>
        <dbReference type="ARBA" id="ARBA00023034"/>
    </source>
</evidence>
<evidence type="ECO:0000256" key="4">
    <source>
        <dbReference type="ARBA" id="ARBA00010883"/>
    </source>
</evidence>
<dbReference type="GO" id="GO:0035091">
    <property type="term" value="F:phosphatidylinositol binding"/>
    <property type="evidence" value="ECO:0007669"/>
    <property type="project" value="InterPro"/>
</dbReference>
<dbReference type="InterPro" id="IPR037868">
    <property type="entry name" value="PX_Vps5"/>
</dbReference>
<proteinExistence type="inferred from homology"/>
<dbReference type="PANTHER" id="PTHR10555">
    <property type="entry name" value="SORTING NEXIN"/>
    <property type="match status" value="1"/>
</dbReference>
<evidence type="ECO:0000256" key="1">
    <source>
        <dbReference type="ARBA" id="ARBA00004287"/>
    </source>
</evidence>
<protein>
    <submittedName>
        <fullName evidence="13">Vps5 C terminal like-domain-containing protein</fullName>
    </submittedName>
</protein>
<reference evidence="14" key="1">
    <citation type="journal article" date="2018" name="Nat. Microbiol.">
        <title>Leveraging single-cell genomics to expand the fungal tree of life.</title>
        <authorList>
            <person name="Ahrendt S.R."/>
            <person name="Quandt C.A."/>
            <person name="Ciobanu D."/>
            <person name="Clum A."/>
            <person name="Salamov A."/>
            <person name="Andreopoulos B."/>
            <person name="Cheng J.F."/>
            <person name="Woyke T."/>
            <person name="Pelin A."/>
            <person name="Henrissat B."/>
            <person name="Reynolds N.K."/>
            <person name="Benny G.L."/>
            <person name="Smith M.E."/>
            <person name="James T.Y."/>
            <person name="Grigoriev I.V."/>
        </authorList>
    </citation>
    <scope>NUCLEOTIDE SEQUENCE [LARGE SCALE GENOMIC DNA]</scope>
    <source>
        <strain evidence="14">RSA 468</strain>
    </source>
</reference>
<dbReference type="AlphaFoldDB" id="A0A4Q0A1V7"/>
<organism evidence="13 14">
    <name type="scientific">Dimargaris cristalligena</name>
    <dbReference type="NCBI Taxonomy" id="215637"/>
    <lineage>
        <taxon>Eukaryota</taxon>
        <taxon>Fungi</taxon>
        <taxon>Fungi incertae sedis</taxon>
        <taxon>Zoopagomycota</taxon>
        <taxon>Kickxellomycotina</taxon>
        <taxon>Dimargaritomycetes</taxon>
        <taxon>Dimargaritales</taxon>
        <taxon>Dimargaritaceae</taxon>
        <taxon>Dimargaris</taxon>
    </lineage>
</organism>
<dbReference type="GO" id="GO:0030904">
    <property type="term" value="C:retromer complex"/>
    <property type="evidence" value="ECO:0007669"/>
    <property type="project" value="UniProtKB-ARBA"/>
</dbReference>
<evidence type="ECO:0000256" key="7">
    <source>
        <dbReference type="ARBA" id="ARBA00022553"/>
    </source>
</evidence>
<dbReference type="PANTHER" id="PTHR10555:SF170">
    <property type="entry name" value="FI18122P1"/>
    <property type="match status" value="1"/>
</dbReference>
<evidence type="ECO:0000256" key="6">
    <source>
        <dbReference type="ARBA" id="ARBA00022490"/>
    </source>
</evidence>
<dbReference type="SUPFAM" id="SSF64268">
    <property type="entry name" value="PX domain"/>
    <property type="match status" value="1"/>
</dbReference>
<dbReference type="PROSITE" id="PS50195">
    <property type="entry name" value="PX"/>
    <property type="match status" value="1"/>
</dbReference>
<keyword evidence="5" id="KW-0813">Transport</keyword>
<feature type="domain" description="PX" evidence="12">
    <location>
        <begin position="1"/>
        <end position="115"/>
    </location>
</feature>
<keyword evidence="7" id="KW-0597">Phosphoprotein</keyword>
<evidence type="ECO:0000256" key="2">
    <source>
        <dbReference type="ARBA" id="ARBA00004496"/>
    </source>
</evidence>
<dbReference type="GO" id="GO:0015031">
    <property type="term" value="P:protein transport"/>
    <property type="evidence" value="ECO:0007669"/>
    <property type="project" value="UniProtKB-KW"/>
</dbReference>
<keyword evidence="6" id="KW-0963">Cytoplasm</keyword>
<evidence type="ECO:0000313" key="14">
    <source>
        <dbReference type="Proteomes" id="UP000268162"/>
    </source>
</evidence>
<evidence type="ECO:0000313" key="13">
    <source>
        <dbReference type="EMBL" id="RKP39150.1"/>
    </source>
</evidence>
<evidence type="ECO:0000256" key="5">
    <source>
        <dbReference type="ARBA" id="ARBA00022448"/>
    </source>
</evidence>
<dbReference type="Pfam" id="PF09325">
    <property type="entry name" value="Vps5"/>
    <property type="match status" value="1"/>
</dbReference>
<evidence type="ECO:0000256" key="10">
    <source>
        <dbReference type="ARBA" id="ARBA00023136"/>
    </source>
</evidence>
<dbReference type="GO" id="GO:0005794">
    <property type="term" value="C:Golgi apparatus"/>
    <property type="evidence" value="ECO:0007669"/>
    <property type="project" value="UniProtKB-SubCell"/>
</dbReference>
<dbReference type="Pfam" id="PF00787">
    <property type="entry name" value="PX"/>
    <property type="match status" value="1"/>
</dbReference>
<dbReference type="Gene3D" id="1.20.1270.60">
    <property type="entry name" value="Arfaptin homology (AH) domain/BAR domain"/>
    <property type="match status" value="1"/>
</dbReference>
<evidence type="ECO:0000259" key="12">
    <source>
        <dbReference type="PROSITE" id="PS50195"/>
    </source>
</evidence>
<dbReference type="GO" id="GO:0005768">
    <property type="term" value="C:endosome"/>
    <property type="evidence" value="ECO:0007669"/>
    <property type="project" value="TreeGrafter"/>
</dbReference>
<feature type="non-terminal residue" evidence="13">
    <location>
        <position position="359"/>
    </location>
</feature>
<dbReference type="Gene3D" id="3.30.1520.10">
    <property type="entry name" value="Phox-like domain"/>
    <property type="match status" value="1"/>
</dbReference>
<dbReference type="SUPFAM" id="SSF103657">
    <property type="entry name" value="BAR/IMD domain-like"/>
    <property type="match status" value="1"/>
</dbReference>
<evidence type="ECO:0000256" key="3">
    <source>
        <dbReference type="ARBA" id="ARBA00004555"/>
    </source>
</evidence>
<dbReference type="CDD" id="cd06861">
    <property type="entry name" value="PX_Vps5p"/>
    <property type="match status" value="1"/>
</dbReference>
<dbReference type="EMBL" id="ML002294">
    <property type="protein sequence ID" value="RKP39150.1"/>
    <property type="molecule type" value="Genomic_DNA"/>
</dbReference>